<dbReference type="Proteomes" id="UP000235116">
    <property type="component" value="Chromosome"/>
</dbReference>
<accession>A0A2K9LMC7</accession>
<organism evidence="3 4">
    <name type="scientific">Ketobacter alkanivorans</name>
    <dbReference type="NCBI Taxonomy" id="1917421"/>
    <lineage>
        <taxon>Bacteria</taxon>
        <taxon>Pseudomonadati</taxon>
        <taxon>Pseudomonadota</taxon>
        <taxon>Gammaproteobacteria</taxon>
        <taxon>Pseudomonadales</taxon>
        <taxon>Ketobacteraceae</taxon>
        <taxon>Ketobacter</taxon>
    </lineage>
</organism>
<dbReference type="RefSeq" id="WP_101894863.1">
    <property type="nucleotide sequence ID" value="NZ_CP022684.1"/>
</dbReference>
<dbReference type="InterPro" id="IPR009492">
    <property type="entry name" value="TniQ"/>
</dbReference>
<evidence type="ECO:0000256" key="1">
    <source>
        <dbReference type="SAM" id="Phobius"/>
    </source>
</evidence>
<evidence type="ECO:0000313" key="4">
    <source>
        <dbReference type="Proteomes" id="UP000235116"/>
    </source>
</evidence>
<keyword evidence="1" id="KW-0812">Transmembrane</keyword>
<gene>
    <name evidence="3" type="ORF">Kalk_14120</name>
</gene>
<reference evidence="4" key="1">
    <citation type="submission" date="2017-08" db="EMBL/GenBank/DDBJ databases">
        <title>Direct submision.</title>
        <authorList>
            <person name="Kim S.-J."/>
            <person name="Rhee S.-K."/>
        </authorList>
    </citation>
    <scope>NUCLEOTIDE SEQUENCE [LARGE SCALE GENOMIC DNA]</scope>
    <source>
        <strain evidence="4">GI5</strain>
    </source>
</reference>
<protein>
    <recommendedName>
        <fullName evidence="2">TniQ domain-containing protein</fullName>
    </recommendedName>
</protein>
<dbReference type="AlphaFoldDB" id="A0A2K9LMC7"/>
<evidence type="ECO:0000259" key="2">
    <source>
        <dbReference type="Pfam" id="PF06527"/>
    </source>
</evidence>
<feature type="domain" description="TniQ" evidence="2">
    <location>
        <begin position="5"/>
        <end position="119"/>
    </location>
</feature>
<feature type="transmembrane region" description="Helical" evidence="1">
    <location>
        <begin position="154"/>
        <end position="176"/>
    </location>
</feature>
<keyword evidence="1" id="KW-1133">Transmembrane helix</keyword>
<keyword evidence="4" id="KW-1185">Reference proteome</keyword>
<dbReference type="EMBL" id="CP022684">
    <property type="protein sequence ID" value="AUM13488.1"/>
    <property type="molecule type" value="Genomic_DNA"/>
</dbReference>
<name>A0A2K9LMC7_9GAMM</name>
<keyword evidence="1" id="KW-0472">Membrane</keyword>
<proteinExistence type="predicted"/>
<evidence type="ECO:0000313" key="3">
    <source>
        <dbReference type="EMBL" id="AUM13488.1"/>
    </source>
</evidence>
<dbReference type="Pfam" id="PF06527">
    <property type="entry name" value="TniQ"/>
    <property type="match status" value="1"/>
</dbReference>
<dbReference type="KEGG" id="kak:Kalk_14120"/>
<sequence length="194" mass="22320">MLLSRPKLNPDESLVGYFHRVAHLNGFQKVNAFLCHLLGRKTDIKSLQTLKITREVTKALLLVTGNRRSWPLDFEGSHRLIRSDGLSLKICVECFSSRPHIKWEWLAKNNSVCHEHKRCLEYVPNIDLNSEHYPKQACFIIFWTAIASVVISRIALWSFAFAILRLCFATLVVYFIKSGHSSYIVDRKGGYTPD</sequence>